<dbReference type="Proteomes" id="UP000029725">
    <property type="component" value="Unassembled WGS sequence"/>
</dbReference>
<keyword evidence="3" id="KW-0547">Nucleotide-binding</keyword>
<dbReference type="VEuPathDB" id="MicrosporidiaDB:DI09_65p30"/>
<evidence type="ECO:0000256" key="1">
    <source>
        <dbReference type="ARBA" id="ARBA00009670"/>
    </source>
</evidence>
<protein>
    <recommendedName>
        <fullName evidence="6">ABC1 atypical kinase-like domain-containing protein</fullName>
    </recommendedName>
</protein>
<feature type="domain" description="ABC1 atypical kinase-like" evidence="6">
    <location>
        <begin position="205"/>
        <end position="441"/>
    </location>
</feature>
<dbReference type="SUPFAM" id="SSF56112">
    <property type="entry name" value="Protein kinase-like (PK-like)"/>
    <property type="match status" value="1"/>
</dbReference>
<dbReference type="GO" id="GO:0016740">
    <property type="term" value="F:transferase activity"/>
    <property type="evidence" value="ECO:0007669"/>
    <property type="project" value="UniProtKB-KW"/>
</dbReference>
<evidence type="ECO:0000256" key="5">
    <source>
        <dbReference type="SAM" id="MobiDB-lite"/>
    </source>
</evidence>
<keyword evidence="8" id="KW-1185">Reference proteome</keyword>
<dbReference type="PANTHER" id="PTHR43851:SF3">
    <property type="entry name" value="COENZYME Q8"/>
    <property type="match status" value="1"/>
</dbReference>
<evidence type="ECO:0000256" key="2">
    <source>
        <dbReference type="ARBA" id="ARBA00022679"/>
    </source>
</evidence>
<dbReference type="InterPro" id="IPR034646">
    <property type="entry name" value="ADCK3_dom"/>
</dbReference>
<proteinExistence type="inferred from homology"/>
<dbReference type="InterPro" id="IPR051409">
    <property type="entry name" value="Atypical_kinase_ADCK"/>
</dbReference>
<dbReference type="PANTHER" id="PTHR43851">
    <property type="match status" value="1"/>
</dbReference>
<feature type="compositionally biased region" description="Polar residues" evidence="5">
    <location>
        <begin position="41"/>
        <end position="50"/>
    </location>
</feature>
<dbReference type="CDD" id="cd13970">
    <property type="entry name" value="ABC1_ADCK3"/>
    <property type="match status" value="1"/>
</dbReference>
<dbReference type="Pfam" id="PF03109">
    <property type="entry name" value="ABC1"/>
    <property type="match status" value="1"/>
</dbReference>
<evidence type="ECO:0000256" key="4">
    <source>
        <dbReference type="ARBA" id="ARBA00022840"/>
    </source>
</evidence>
<dbReference type="OrthoDB" id="201153at2759"/>
<name>A0A098VNL3_9MICR</name>
<sequence>MLLELLFRTPLSGYERTRLALGMKNIFSAFQIPEEKCLSPSFKSQGSSSAPIKDNDASTGHSATINMDHEVNLSATNEAAEDIFSSQVLEALVKVEDAKAHPRLKAMPVPAGKANRVLNYASLAIGMAAGALSETAKRAIRKPDPANVSNVWLSEENANRLVTRLSKMRGAALKLGQLFSMQGADVLPPELAHIFERVRNMAYAMPWPQAEVAIFLNVLGGASWRDLFSSFDHEAPIAAAYIGQVHQALIKDQKVAVKIQYPGVRKSLSSDISSLKTLLLLGNLLPKGLFLEKTLHVLEKELIWETNYLREALWMDWFRRTISPLSAIVPEVFSLKIPVFFPLHSGESVLTTEWVDGLPLDRLLALPQAVRNKIGATILALCFWEIFTLRAMQTDPNWANFLFDGERIVLLDFGAARRFDSKFVEGYRRLVLAAAKEDWEQGYQASLDLKYLTGLESKAMINAHLNSLIVIGLPFRASSDNKFDFSTYSNIVQSIKSSIPVMLEERLTPPPEDTYALHRKLSGVFLLCAKLGAVVDCNYLLRRLVEDVNPVGVLENFDLPPYPEIN</sequence>
<keyword evidence="4" id="KW-0067">ATP-binding</keyword>
<dbReference type="InterPro" id="IPR011009">
    <property type="entry name" value="Kinase-like_dom_sf"/>
</dbReference>
<evidence type="ECO:0000256" key="3">
    <source>
        <dbReference type="ARBA" id="ARBA00022741"/>
    </source>
</evidence>
<gene>
    <name evidence="7" type="ORF">DI09_65p30</name>
</gene>
<dbReference type="GO" id="GO:0005524">
    <property type="term" value="F:ATP binding"/>
    <property type="evidence" value="ECO:0007669"/>
    <property type="project" value="UniProtKB-KW"/>
</dbReference>
<dbReference type="RefSeq" id="XP_013236994.1">
    <property type="nucleotide sequence ID" value="XM_013381540.1"/>
</dbReference>
<evidence type="ECO:0000313" key="8">
    <source>
        <dbReference type="Proteomes" id="UP000029725"/>
    </source>
</evidence>
<feature type="region of interest" description="Disordered" evidence="5">
    <location>
        <begin position="41"/>
        <end position="62"/>
    </location>
</feature>
<dbReference type="HOGENOM" id="CLU_006533_9_0_1"/>
<comment type="caution">
    <text evidence="7">The sequence shown here is derived from an EMBL/GenBank/DDBJ whole genome shotgun (WGS) entry which is preliminary data.</text>
</comment>
<dbReference type="GO" id="GO:0006744">
    <property type="term" value="P:ubiquinone biosynthetic process"/>
    <property type="evidence" value="ECO:0007669"/>
    <property type="project" value="TreeGrafter"/>
</dbReference>
<organism evidence="7 8">
    <name type="scientific">Mitosporidium daphniae</name>
    <dbReference type="NCBI Taxonomy" id="1485682"/>
    <lineage>
        <taxon>Eukaryota</taxon>
        <taxon>Fungi</taxon>
        <taxon>Fungi incertae sedis</taxon>
        <taxon>Microsporidia</taxon>
        <taxon>Mitosporidium</taxon>
    </lineage>
</organism>
<evidence type="ECO:0000313" key="7">
    <source>
        <dbReference type="EMBL" id="KGG50555.1"/>
    </source>
</evidence>
<keyword evidence="2" id="KW-0808">Transferase</keyword>
<comment type="similarity">
    <text evidence="1">Belongs to the protein kinase superfamily. ADCK protein kinase family.</text>
</comment>
<dbReference type="EMBL" id="JMKJ01000574">
    <property type="protein sequence ID" value="KGG50555.1"/>
    <property type="molecule type" value="Genomic_DNA"/>
</dbReference>
<dbReference type="GeneID" id="25260555"/>
<dbReference type="AlphaFoldDB" id="A0A098VNL3"/>
<dbReference type="InterPro" id="IPR004147">
    <property type="entry name" value="ABC1_dom"/>
</dbReference>
<reference evidence="7 8" key="1">
    <citation type="submission" date="2014-04" db="EMBL/GenBank/DDBJ databases">
        <title>A new species of microsporidia sheds light on the evolution of extreme parasitism.</title>
        <authorList>
            <person name="Haag K.L."/>
            <person name="James T.Y."/>
            <person name="Larsson R."/>
            <person name="Schaer T.M."/>
            <person name="Refardt D."/>
            <person name="Pombert J.-F."/>
            <person name="Ebert D."/>
        </authorList>
    </citation>
    <scope>NUCLEOTIDE SEQUENCE [LARGE SCALE GENOMIC DNA]</scope>
    <source>
        <strain evidence="7 8">UGP3</strain>
        <tissue evidence="7">Spores</tissue>
    </source>
</reference>
<evidence type="ECO:0000259" key="6">
    <source>
        <dbReference type="Pfam" id="PF03109"/>
    </source>
</evidence>
<accession>A0A098VNL3</accession>